<dbReference type="Proteomes" id="UP000265520">
    <property type="component" value="Unassembled WGS sequence"/>
</dbReference>
<accession>A0A392Q9H6</accession>
<protein>
    <submittedName>
        <fullName evidence="1">UDP-glycosyltransferase 84B2-like</fullName>
    </submittedName>
</protein>
<comment type="caution">
    <text evidence="1">The sequence shown here is derived from an EMBL/GenBank/DDBJ whole genome shotgun (WGS) entry which is preliminary data.</text>
</comment>
<sequence length="130" mass="14449">ETLVNGVPVIGWPSWTDQPTNAKLIESVFKNGVKVNYGEDGVASVEEIERCIRDVMEGPNAAEIKKRAMEIRESARKALEEGVDDTNSEVKGDSQLTLLKKFEALKNRPKLNRKCNFSDMGFGLLVLVLL</sequence>
<dbReference type="EMBL" id="LXQA010118700">
    <property type="protein sequence ID" value="MCI20206.1"/>
    <property type="molecule type" value="Genomic_DNA"/>
</dbReference>
<evidence type="ECO:0000313" key="2">
    <source>
        <dbReference type="Proteomes" id="UP000265520"/>
    </source>
</evidence>
<name>A0A392Q9H6_9FABA</name>
<proteinExistence type="predicted"/>
<dbReference type="PANTHER" id="PTHR48045">
    <property type="entry name" value="UDP-GLYCOSYLTRANSFERASE 72B1"/>
    <property type="match status" value="1"/>
</dbReference>
<dbReference type="PANTHER" id="PTHR48045:SF26">
    <property type="entry name" value="UDP-GLYCOSYLTRANSFERASE 74E2-LIKE"/>
    <property type="match status" value="1"/>
</dbReference>
<evidence type="ECO:0000313" key="1">
    <source>
        <dbReference type="EMBL" id="MCI20206.1"/>
    </source>
</evidence>
<keyword evidence="1" id="KW-0808">Transferase</keyword>
<reference evidence="1 2" key="1">
    <citation type="journal article" date="2018" name="Front. Plant Sci.">
        <title>Red Clover (Trifolium pratense) and Zigzag Clover (T. medium) - A Picture of Genomic Similarities and Differences.</title>
        <authorList>
            <person name="Dluhosova J."/>
            <person name="Istvanek J."/>
            <person name="Nedelnik J."/>
            <person name="Repkova J."/>
        </authorList>
    </citation>
    <scope>NUCLEOTIDE SEQUENCE [LARGE SCALE GENOMIC DNA]</scope>
    <source>
        <strain evidence="2">cv. 10/8</strain>
        <tissue evidence="1">Leaf</tissue>
    </source>
</reference>
<feature type="non-terminal residue" evidence="1">
    <location>
        <position position="1"/>
    </location>
</feature>
<dbReference type="AlphaFoldDB" id="A0A392Q9H6"/>
<organism evidence="1 2">
    <name type="scientific">Trifolium medium</name>
    <dbReference type="NCBI Taxonomy" id="97028"/>
    <lineage>
        <taxon>Eukaryota</taxon>
        <taxon>Viridiplantae</taxon>
        <taxon>Streptophyta</taxon>
        <taxon>Embryophyta</taxon>
        <taxon>Tracheophyta</taxon>
        <taxon>Spermatophyta</taxon>
        <taxon>Magnoliopsida</taxon>
        <taxon>eudicotyledons</taxon>
        <taxon>Gunneridae</taxon>
        <taxon>Pentapetalae</taxon>
        <taxon>rosids</taxon>
        <taxon>fabids</taxon>
        <taxon>Fabales</taxon>
        <taxon>Fabaceae</taxon>
        <taxon>Papilionoideae</taxon>
        <taxon>50 kb inversion clade</taxon>
        <taxon>NPAAA clade</taxon>
        <taxon>Hologalegina</taxon>
        <taxon>IRL clade</taxon>
        <taxon>Trifolieae</taxon>
        <taxon>Trifolium</taxon>
    </lineage>
</organism>
<dbReference type="SUPFAM" id="SSF53756">
    <property type="entry name" value="UDP-Glycosyltransferase/glycogen phosphorylase"/>
    <property type="match status" value="1"/>
</dbReference>
<dbReference type="Gene3D" id="3.40.50.2000">
    <property type="entry name" value="Glycogen Phosphorylase B"/>
    <property type="match status" value="1"/>
</dbReference>
<keyword evidence="2" id="KW-1185">Reference proteome</keyword>
<dbReference type="GO" id="GO:0016740">
    <property type="term" value="F:transferase activity"/>
    <property type="evidence" value="ECO:0007669"/>
    <property type="project" value="UniProtKB-KW"/>
</dbReference>